<reference evidence="11 12" key="1">
    <citation type="journal article" date="2015" name="Genome Biol. Evol.">
        <title>Comparative Genomics of a Bacterivorous Green Alga Reveals Evolutionary Causalities and Consequences of Phago-Mixotrophic Mode of Nutrition.</title>
        <authorList>
            <person name="Burns J.A."/>
            <person name="Paasch A."/>
            <person name="Narechania A."/>
            <person name="Kim E."/>
        </authorList>
    </citation>
    <scope>NUCLEOTIDE SEQUENCE [LARGE SCALE GENOMIC DNA]</scope>
    <source>
        <strain evidence="11 12">PLY_AMNH</strain>
    </source>
</reference>
<dbReference type="GO" id="GO:0005840">
    <property type="term" value="C:ribosome"/>
    <property type="evidence" value="ECO:0007669"/>
    <property type="project" value="UniProtKB-KW"/>
</dbReference>
<feature type="domain" description="Large ribosomal subunit protein bL9 C-terminal" evidence="10">
    <location>
        <begin position="109"/>
        <end position="193"/>
    </location>
</feature>
<keyword evidence="12" id="KW-1185">Reference proteome</keyword>
<accession>A0AAE0GB39</accession>
<keyword evidence="4 11" id="KW-0689">Ribosomal protein</keyword>
<dbReference type="Gene3D" id="3.10.430.100">
    <property type="entry name" value="Ribosomal protein L9, C-terminal domain"/>
    <property type="match status" value="1"/>
</dbReference>
<keyword evidence="3" id="KW-0694">RNA-binding</keyword>
<evidence type="ECO:0000313" key="11">
    <source>
        <dbReference type="EMBL" id="KAK3274824.1"/>
    </source>
</evidence>
<dbReference type="Gene3D" id="3.40.5.10">
    <property type="entry name" value="Ribosomal protein L9, N-terminal domain"/>
    <property type="match status" value="1"/>
</dbReference>
<evidence type="ECO:0000256" key="8">
    <source>
        <dbReference type="ARBA" id="ARBA00035427"/>
    </source>
</evidence>
<gene>
    <name evidence="11" type="ORF">CYMTET_17012</name>
</gene>
<dbReference type="GO" id="GO:0006412">
    <property type="term" value="P:translation"/>
    <property type="evidence" value="ECO:0007669"/>
    <property type="project" value="InterPro"/>
</dbReference>
<dbReference type="Proteomes" id="UP001190700">
    <property type="component" value="Unassembled WGS sequence"/>
</dbReference>
<comment type="similarity">
    <text evidence="1">Belongs to the bacterial ribosomal protein bL9 family.</text>
</comment>
<dbReference type="InterPro" id="IPR020070">
    <property type="entry name" value="Ribosomal_bL9_N"/>
</dbReference>
<evidence type="ECO:0000259" key="9">
    <source>
        <dbReference type="Pfam" id="PF01281"/>
    </source>
</evidence>
<dbReference type="SUPFAM" id="SSF55658">
    <property type="entry name" value="L9 N-domain-like"/>
    <property type="match status" value="1"/>
</dbReference>
<keyword evidence="2" id="KW-0699">rRNA-binding</keyword>
<dbReference type="InterPro" id="IPR036935">
    <property type="entry name" value="Ribosomal_bL9_N_sf"/>
</dbReference>
<evidence type="ECO:0000256" key="5">
    <source>
        <dbReference type="ARBA" id="ARBA00023274"/>
    </source>
</evidence>
<evidence type="ECO:0000256" key="2">
    <source>
        <dbReference type="ARBA" id="ARBA00022730"/>
    </source>
</evidence>
<dbReference type="EMBL" id="LGRX02007517">
    <property type="protein sequence ID" value="KAK3274824.1"/>
    <property type="molecule type" value="Genomic_DNA"/>
</dbReference>
<dbReference type="Pfam" id="PF01281">
    <property type="entry name" value="Ribosomal_L9_N"/>
    <property type="match status" value="1"/>
</dbReference>
<dbReference type="SUPFAM" id="SSF55653">
    <property type="entry name" value="Ribosomal protein L9 C-domain"/>
    <property type="match status" value="1"/>
</dbReference>
<sequence>MQSAMIRSFSGLRAVEQKAEASFAPRRTTAATPKGLKIVAQKKGLKKTQIVWTQSYEGSTVGSLEDVSTGYFRNFLCPQGYATVATEDILADIKQKEVEKVAAAAKVKQEAQLIATALSTIGKFSIKKTCGDDKVKLFGSVTSADVVDAVKLQTNQELDKKNIEMDDIRETGTFDIRVKLHPEVTASFQLVVQGVRDD</sequence>
<evidence type="ECO:0000259" key="10">
    <source>
        <dbReference type="Pfam" id="PF03948"/>
    </source>
</evidence>
<keyword evidence="5" id="KW-0687">Ribonucleoprotein</keyword>
<dbReference type="InterPro" id="IPR020069">
    <property type="entry name" value="Ribosomal_bL9_C"/>
</dbReference>
<dbReference type="InterPro" id="IPR009027">
    <property type="entry name" value="Ribosomal_bL9/RNase_H1_N"/>
</dbReference>
<dbReference type="InterPro" id="IPR036791">
    <property type="entry name" value="Ribosomal_bL9_C_sf"/>
</dbReference>
<dbReference type="InterPro" id="IPR020594">
    <property type="entry name" value="Ribosomal_bL9_bac/chp"/>
</dbReference>
<evidence type="ECO:0000256" key="6">
    <source>
        <dbReference type="ARBA" id="ARBA00031047"/>
    </source>
</evidence>
<dbReference type="AlphaFoldDB" id="A0AAE0GB39"/>
<dbReference type="GO" id="GO:0019843">
    <property type="term" value="F:rRNA binding"/>
    <property type="evidence" value="ECO:0007669"/>
    <property type="project" value="UniProtKB-KW"/>
</dbReference>
<dbReference type="NCBIfam" id="TIGR00158">
    <property type="entry name" value="L9"/>
    <property type="match status" value="1"/>
</dbReference>
<name>A0AAE0GB39_9CHLO</name>
<dbReference type="PANTHER" id="PTHR21368">
    <property type="entry name" value="50S RIBOSOMAL PROTEIN L9"/>
    <property type="match status" value="1"/>
</dbReference>
<evidence type="ECO:0000256" key="4">
    <source>
        <dbReference type="ARBA" id="ARBA00022980"/>
    </source>
</evidence>
<evidence type="ECO:0000256" key="1">
    <source>
        <dbReference type="ARBA" id="ARBA00010605"/>
    </source>
</evidence>
<evidence type="ECO:0000256" key="3">
    <source>
        <dbReference type="ARBA" id="ARBA00022884"/>
    </source>
</evidence>
<dbReference type="Pfam" id="PF03948">
    <property type="entry name" value="Ribosomal_L9_C"/>
    <property type="match status" value="1"/>
</dbReference>
<proteinExistence type="inferred from homology"/>
<evidence type="ECO:0000256" key="7">
    <source>
        <dbReference type="ARBA" id="ARBA00035193"/>
    </source>
</evidence>
<protein>
    <recommendedName>
        <fullName evidence="7">Large ribosomal subunit protein bL9c</fullName>
    </recommendedName>
    <alternativeName>
        <fullName evidence="8">50S ribosomal protein L9, chloroplastic</fullName>
    </alternativeName>
    <alternativeName>
        <fullName evidence="6">CL9</fullName>
    </alternativeName>
</protein>
<organism evidence="11 12">
    <name type="scientific">Cymbomonas tetramitiformis</name>
    <dbReference type="NCBI Taxonomy" id="36881"/>
    <lineage>
        <taxon>Eukaryota</taxon>
        <taxon>Viridiplantae</taxon>
        <taxon>Chlorophyta</taxon>
        <taxon>Pyramimonadophyceae</taxon>
        <taxon>Pyramimonadales</taxon>
        <taxon>Pyramimonadaceae</taxon>
        <taxon>Cymbomonas</taxon>
    </lineage>
</organism>
<evidence type="ECO:0000313" key="12">
    <source>
        <dbReference type="Proteomes" id="UP001190700"/>
    </source>
</evidence>
<dbReference type="GO" id="GO:0003735">
    <property type="term" value="F:structural constituent of ribosome"/>
    <property type="evidence" value="ECO:0007669"/>
    <property type="project" value="InterPro"/>
</dbReference>
<dbReference type="InterPro" id="IPR000244">
    <property type="entry name" value="Ribosomal_bL9"/>
</dbReference>
<comment type="caution">
    <text evidence="11">The sequence shown here is derived from an EMBL/GenBank/DDBJ whole genome shotgun (WGS) entry which is preliminary data.</text>
</comment>
<dbReference type="HAMAP" id="MF_00503">
    <property type="entry name" value="Ribosomal_bL9"/>
    <property type="match status" value="1"/>
</dbReference>
<dbReference type="GO" id="GO:1990904">
    <property type="term" value="C:ribonucleoprotein complex"/>
    <property type="evidence" value="ECO:0007669"/>
    <property type="project" value="UniProtKB-KW"/>
</dbReference>
<feature type="domain" description="Ribosomal protein L9" evidence="9">
    <location>
        <begin position="62"/>
        <end position="91"/>
    </location>
</feature>